<evidence type="ECO:0000259" key="2">
    <source>
        <dbReference type="Pfam" id="PF07669"/>
    </source>
</evidence>
<feature type="coiled-coil region" evidence="1">
    <location>
        <begin position="241"/>
        <end position="276"/>
    </location>
</feature>
<evidence type="ECO:0000313" key="4">
    <source>
        <dbReference type="Proteomes" id="UP000254808"/>
    </source>
</evidence>
<organism evidence="3 4">
    <name type="scientific">Cyclonatronum proteinivorum</name>
    <dbReference type="NCBI Taxonomy" id="1457365"/>
    <lineage>
        <taxon>Bacteria</taxon>
        <taxon>Pseudomonadati</taxon>
        <taxon>Balneolota</taxon>
        <taxon>Balneolia</taxon>
        <taxon>Balneolales</taxon>
        <taxon>Cyclonatronaceae</taxon>
        <taxon>Cyclonatronum</taxon>
    </lineage>
</organism>
<dbReference type="Proteomes" id="UP000254808">
    <property type="component" value="Chromosome"/>
</dbReference>
<keyword evidence="3" id="KW-0808">Transferase</keyword>
<reference evidence="3 4" key="1">
    <citation type="submission" date="2018-03" db="EMBL/GenBank/DDBJ databases">
        <title>Phenotypic and genomic properties of Cyclonatronum proteinivorum gen. nov., sp. nov., a haloalkaliphilic bacteroidete from soda lakes possessing Na+-translocating rhodopsin.</title>
        <authorList>
            <person name="Toshchakov S.V."/>
            <person name="Korzhenkov A."/>
            <person name="Samarov N.I."/>
            <person name="Kublanov I.V."/>
            <person name="Muntyan M.S."/>
            <person name="Sorokin D.Y."/>
        </authorList>
    </citation>
    <scope>NUCLEOTIDE SEQUENCE [LARGE SCALE GENOMIC DNA]</scope>
    <source>
        <strain evidence="3 4">Omega</strain>
    </source>
</reference>
<dbReference type="GO" id="GO:0009007">
    <property type="term" value="F:site-specific DNA-methyltransferase (adenine-specific) activity"/>
    <property type="evidence" value="ECO:0007669"/>
    <property type="project" value="UniProtKB-EC"/>
</dbReference>
<proteinExistence type="predicted"/>
<dbReference type="InterPro" id="IPR011639">
    <property type="entry name" value="MethylTrfase_TaqI-like_dom"/>
</dbReference>
<dbReference type="Gene3D" id="3.40.50.150">
    <property type="entry name" value="Vaccinia Virus protein VP39"/>
    <property type="match status" value="1"/>
</dbReference>
<dbReference type="PROSITE" id="PS00092">
    <property type="entry name" value="N6_MTASE"/>
    <property type="match status" value="1"/>
</dbReference>
<keyword evidence="1" id="KW-0175">Coiled coil</keyword>
<accession>A0A345UPT9</accession>
<keyword evidence="3" id="KW-0489">Methyltransferase</keyword>
<dbReference type="Pfam" id="PF07669">
    <property type="entry name" value="Eco57I"/>
    <property type="match status" value="1"/>
</dbReference>
<feature type="domain" description="Type II methyltransferase M.TaqI-like" evidence="2">
    <location>
        <begin position="487"/>
        <end position="633"/>
    </location>
</feature>
<keyword evidence="4" id="KW-1185">Reference proteome</keyword>
<dbReference type="GO" id="GO:0006304">
    <property type="term" value="P:DNA modification"/>
    <property type="evidence" value="ECO:0007669"/>
    <property type="project" value="InterPro"/>
</dbReference>
<dbReference type="KEGG" id="cprv:CYPRO_3258"/>
<dbReference type="REBASE" id="264900">
    <property type="entry name" value="BbaOmORF3254P"/>
</dbReference>
<dbReference type="AlphaFoldDB" id="A0A345UPT9"/>
<gene>
    <name evidence="3" type="ORF">CYPRO_3258</name>
</gene>
<evidence type="ECO:0000313" key="3">
    <source>
        <dbReference type="EMBL" id="AXJ02491.1"/>
    </source>
</evidence>
<dbReference type="EMBL" id="CP027806">
    <property type="protein sequence ID" value="AXJ02491.1"/>
    <property type="molecule type" value="Genomic_DNA"/>
</dbReference>
<dbReference type="SUPFAM" id="SSF53335">
    <property type="entry name" value="S-adenosyl-L-methionine-dependent methyltransferases"/>
    <property type="match status" value="1"/>
</dbReference>
<dbReference type="GO" id="GO:0003676">
    <property type="term" value="F:nucleic acid binding"/>
    <property type="evidence" value="ECO:0007669"/>
    <property type="project" value="InterPro"/>
</dbReference>
<sequence length="884" mass="101247">MVPGVKEAKALSRLLKAHPVFGQFEIVNVAGDGDEEEKKEDALQKVEQAISDKPHETYTITLSCGRLTTGVSVKAWTAVFMLSGSYNTSASAYMQTIFRVQTPATINGKMKEECFVFDFAPDRTLKVVAEAAKISSKAGTTSDQDRKIIGDFLNFCPIISVQGTQMRSYNVENMLEQLKKVYIEKVVRNGFEDEYLYNTHELMKLDEVELEDFIKLKKIIGSTKAMPKSGDIDLNKQGFDKEEYEQLERAKKKKQRELTEEEKALLEAAKEKKKNRDTAISILRGISIRMPLLLYGAEVSNEDRELTIENFTELVDDQSWKEFMPKDVTKKVFLKFKKYYDPDVFRAAGKRIRAMARAADSLKPEDRIERITALFATFRNPDKETVLTPWRVVNMHLGDCLGGYVFLDESREKTLVEPRFVSQGEVTREVFSPEGYILEINSKSGLYPLYMAYSIFRNELEKRHPGQDVRTLELDQLLSAWDKVVKENIFVICKTPMAKAITKRTLVGFRQAEVNTRYFEDLVHQITDKPEQFMKKVQNGKTYWKANTETTMTFNAIVGNPPYQVSAESGNRSIPVYNHFIDISKKFDPKNLSLIVPSRWMSGGLGLSDFRQSMLEDRRISNITDYPDSGQIFPGVEVKGGICYFLWDNDFDGKCSVTTIRGENVYGPIKRELNKYDILVRDSISVTILDKILAQEEESIINILSVDKEFGWTSNFKDFQTKKIDGHIPLYYIVKGKRKLGWISREEVTKSVELIDTCKVMIPAAGSDGGKRIPDIVLGKPLIASKPSVCTQSYLFFYVDDMEKATNIEKYLKTKFLRFLVSLRKMTQHATRSTYTWVPLQNFTTESDINWDAPIPKIDQQLYQKYGLNPEEIAFIEGMIKRME</sequence>
<dbReference type="InterPro" id="IPR029063">
    <property type="entry name" value="SAM-dependent_MTases_sf"/>
</dbReference>
<name>A0A345UPT9_9BACT</name>
<protein>
    <submittedName>
        <fullName evidence="3">Eco57I restriction-modification methylase</fullName>
    </submittedName>
</protein>
<evidence type="ECO:0000256" key="1">
    <source>
        <dbReference type="SAM" id="Coils"/>
    </source>
</evidence>
<dbReference type="GO" id="GO:0032259">
    <property type="term" value="P:methylation"/>
    <property type="evidence" value="ECO:0007669"/>
    <property type="project" value="UniProtKB-KW"/>
</dbReference>
<dbReference type="InterPro" id="IPR002052">
    <property type="entry name" value="DNA_methylase_N6_adenine_CS"/>
</dbReference>